<dbReference type="AlphaFoldDB" id="A0A1B6FIP6"/>
<feature type="non-terminal residue" evidence="1">
    <location>
        <position position="122"/>
    </location>
</feature>
<accession>A0A1B6FIP6</accession>
<evidence type="ECO:0000313" key="1">
    <source>
        <dbReference type="EMBL" id="JAS50069.1"/>
    </source>
</evidence>
<gene>
    <name evidence="1" type="ORF">g.2503</name>
</gene>
<sequence length="122" mass="13738">ALCSKIKKLLLIPTYEGQCETTNLLVPRSVKQLAGTLKHFVWVVTLEMLKVTDLFIKQWEMTNNITAGKGPTKTPHKCLQNHVPILMPTKKSKEGVVTQLDVLELPKLHKVLTNLLPKTKTN</sequence>
<organism evidence="1">
    <name type="scientific">Cuerna arida</name>
    <dbReference type="NCBI Taxonomy" id="1464854"/>
    <lineage>
        <taxon>Eukaryota</taxon>
        <taxon>Metazoa</taxon>
        <taxon>Ecdysozoa</taxon>
        <taxon>Arthropoda</taxon>
        <taxon>Hexapoda</taxon>
        <taxon>Insecta</taxon>
        <taxon>Pterygota</taxon>
        <taxon>Neoptera</taxon>
        <taxon>Paraneoptera</taxon>
        <taxon>Hemiptera</taxon>
        <taxon>Auchenorrhyncha</taxon>
        <taxon>Membracoidea</taxon>
        <taxon>Cicadellidae</taxon>
        <taxon>Cicadellinae</taxon>
        <taxon>Proconiini</taxon>
        <taxon>Cuerna</taxon>
    </lineage>
</organism>
<protein>
    <submittedName>
        <fullName evidence="1">Uncharacterized protein</fullName>
    </submittedName>
</protein>
<feature type="non-terminal residue" evidence="1">
    <location>
        <position position="1"/>
    </location>
</feature>
<name>A0A1B6FIP6_9HEMI</name>
<dbReference type="EMBL" id="GECZ01019700">
    <property type="protein sequence ID" value="JAS50069.1"/>
    <property type="molecule type" value="Transcribed_RNA"/>
</dbReference>
<reference evidence="1" key="1">
    <citation type="submission" date="2015-11" db="EMBL/GenBank/DDBJ databases">
        <title>De novo transcriptome assembly of four potential Pierce s Disease insect vectors from Arizona vineyards.</title>
        <authorList>
            <person name="Tassone E.E."/>
        </authorList>
    </citation>
    <scope>NUCLEOTIDE SEQUENCE</scope>
</reference>
<proteinExistence type="predicted"/>